<evidence type="ECO:0000313" key="2">
    <source>
        <dbReference type="EMBL" id="GAH93572.1"/>
    </source>
</evidence>
<dbReference type="PANTHER" id="PTHR33933">
    <property type="entry name" value="NUCLEOTIDYLTRANSFERASE"/>
    <property type="match status" value="1"/>
</dbReference>
<sequence length="127" mass="15129">MKDDQEVEMTKNRKIKNTIFKVVEKIKKEYRPEKIILFGSYAYGTPNKNSDVDLFILKSTKKSRIDRFVEVKRIIYNPKTKLVFSPLVYTPREAKRRISLGDDFVREILEKGEVLYVKQKENNRRVV</sequence>
<feature type="domain" description="Polymerase nucleotidyl transferase" evidence="1">
    <location>
        <begin position="21"/>
        <end position="112"/>
    </location>
</feature>
<dbReference type="PANTHER" id="PTHR33933:SF1">
    <property type="entry name" value="PROTEIN ADENYLYLTRANSFERASE MNTA-RELATED"/>
    <property type="match status" value="1"/>
</dbReference>
<accession>X1JHS8</accession>
<dbReference type="InterPro" id="IPR052548">
    <property type="entry name" value="Type_VII_TA_antitoxin"/>
</dbReference>
<dbReference type="InterPro" id="IPR043519">
    <property type="entry name" value="NT_sf"/>
</dbReference>
<organism evidence="2">
    <name type="scientific">marine sediment metagenome</name>
    <dbReference type="NCBI Taxonomy" id="412755"/>
    <lineage>
        <taxon>unclassified sequences</taxon>
        <taxon>metagenomes</taxon>
        <taxon>ecological metagenomes</taxon>
    </lineage>
</organism>
<dbReference type="SUPFAM" id="SSF81301">
    <property type="entry name" value="Nucleotidyltransferase"/>
    <property type="match status" value="1"/>
</dbReference>
<proteinExistence type="predicted"/>
<dbReference type="Gene3D" id="3.30.460.10">
    <property type="entry name" value="Beta Polymerase, domain 2"/>
    <property type="match status" value="1"/>
</dbReference>
<dbReference type="InterPro" id="IPR002934">
    <property type="entry name" value="Polymerase_NTP_transf_dom"/>
</dbReference>
<dbReference type="EMBL" id="BARV01001226">
    <property type="protein sequence ID" value="GAH93572.1"/>
    <property type="molecule type" value="Genomic_DNA"/>
</dbReference>
<protein>
    <recommendedName>
        <fullName evidence="1">Polymerase nucleotidyl transferase domain-containing protein</fullName>
    </recommendedName>
</protein>
<dbReference type="Pfam" id="PF01909">
    <property type="entry name" value="NTP_transf_2"/>
    <property type="match status" value="1"/>
</dbReference>
<name>X1JHS8_9ZZZZ</name>
<dbReference type="GO" id="GO:0016779">
    <property type="term" value="F:nucleotidyltransferase activity"/>
    <property type="evidence" value="ECO:0007669"/>
    <property type="project" value="InterPro"/>
</dbReference>
<reference evidence="2" key="1">
    <citation type="journal article" date="2014" name="Front. Microbiol.">
        <title>High frequency of phylogenetically diverse reductive dehalogenase-homologous genes in deep subseafloor sedimentary metagenomes.</title>
        <authorList>
            <person name="Kawai M."/>
            <person name="Futagami T."/>
            <person name="Toyoda A."/>
            <person name="Takaki Y."/>
            <person name="Nishi S."/>
            <person name="Hori S."/>
            <person name="Arai W."/>
            <person name="Tsubouchi T."/>
            <person name="Morono Y."/>
            <person name="Uchiyama I."/>
            <person name="Ito T."/>
            <person name="Fujiyama A."/>
            <person name="Inagaki F."/>
            <person name="Takami H."/>
        </authorList>
    </citation>
    <scope>NUCLEOTIDE SEQUENCE</scope>
    <source>
        <strain evidence="2">Expedition CK06-06</strain>
    </source>
</reference>
<gene>
    <name evidence="2" type="ORF">S06H3_03688</name>
</gene>
<evidence type="ECO:0000259" key="1">
    <source>
        <dbReference type="Pfam" id="PF01909"/>
    </source>
</evidence>
<comment type="caution">
    <text evidence="2">The sequence shown here is derived from an EMBL/GenBank/DDBJ whole genome shotgun (WGS) entry which is preliminary data.</text>
</comment>
<dbReference type="AlphaFoldDB" id="X1JHS8"/>
<dbReference type="CDD" id="cd05403">
    <property type="entry name" value="NT_KNTase_like"/>
    <property type="match status" value="1"/>
</dbReference>